<dbReference type="Proteomes" id="UP001157133">
    <property type="component" value="Unassembled WGS sequence"/>
</dbReference>
<name>A0ABQ6H344_9GAMM</name>
<gene>
    <name evidence="1" type="ORF">theurythT_20550</name>
</gene>
<accession>A0ABQ6H344</accession>
<organism evidence="1 2">
    <name type="scientific">Thalassotalea eurytherma</name>
    <dbReference type="NCBI Taxonomy" id="1144278"/>
    <lineage>
        <taxon>Bacteria</taxon>
        <taxon>Pseudomonadati</taxon>
        <taxon>Pseudomonadota</taxon>
        <taxon>Gammaproteobacteria</taxon>
        <taxon>Alteromonadales</taxon>
        <taxon>Colwelliaceae</taxon>
        <taxon>Thalassotalea</taxon>
    </lineage>
</organism>
<protein>
    <recommendedName>
        <fullName evidence="3">Nuclear transport factor 2 family protein</fullName>
    </recommendedName>
</protein>
<dbReference type="RefSeq" id="WP_284207971.1">
    <property type="nucleotide sequence ID" value="NZ_BSSU01000010.1"/>
</dbReference>
<evidence type="ECO:0000313" key="1">
    <source>
        <dbReference type="EMBL" id="GLX82603.1"/>
    </source>
</evidence>
<keyword evidence="2" id="KW-1185">Reference proteome</keyword>
<reference evidence="1 2" key="1">
    <citation type="submission" date="2023-03" db="EMBL/GenBank/DDBJ databases">
        <title>Draft genome sequence of Thalassotalea eurytherma JCM 18482T.</title>
        <authorList>
            <person name="Sawabe T."/>
        </authorList>
    </citation>
    <scope>NUCLEOTIDE SEQUENCE [LARGE SCALE GENOMIC DNA]</scope>
    <source>
        <strain evidence="1 2">JCM 18482</strain>
    </source>
</reference>
<evidence type="ECO:0008006" key="3">
    <source>
        <dbReference type="Google" id="ProtNLM"/>
    </source>
</evidence>
<dbReference type="EMBL" id="BSSU01000010">
    <property type="protein sequence ID" value="GLX82603.1"/>
    <property type="molecule type" value="Genomic_DNA"/>
</dbReference>
<proteinExistence type="predicted"/>
<evidence type="ECO:0000313" key="2">
    <source>
        <dbReference type="Proteomes" id="UP001157133"/>
    </source>
</evidence>
<sequence length="144" mass="16099">MTNNISQSLVVLFKRYIEAFEGFDASLALSCYKVPCSLSTPDDLKVLSSTAALTDEFSAIFSQLKGFGFANVAASKASYQIVDSNLAMVAVHWQFFDQNQTMFTDFTALYHVLTCEDELKITNVISHEASHYVPLIEDLTIHRE</sequence>
<comment type="caution">
    <text evidence="1">The sequence shown here is derived from an EMBL/GenBank/DDBJ whole genome shotgun (WGS) entry which is preliminary data.</text>
</comment>